<feature type="compositionally biased region" description="Basic and acidic residues" evidence="1">
    <location>
        <begin position="152"/>
        <end position="178"/>
    </location>
</feature>
<evidence type="ECO:0000313" key="3">
    <source>
        <dbReference type="Proteomes" id="UP001381693"/>
    </source>
</evidence>
<feature type="compositionally biased region" description="Basic and acidic residues" evidence="1">
    <location>
        <begin position="122"/>
        <end position="145"/>
    </location>
</feature>
<keyword evidence="3" id="KW-1185">Reference proteome</keyword>
<protein>
    <submittedName>
        <fullName evidence="2">Uncharacterized protein</fullName>
    </submittedName>
</protein>
<feature type="compositionally biased region" description="Polar residues" evidence="1">
    <location>
        <begin position="325"/>
        <end position="346"/>
    </location>
</feature>
<evidence type="ECO:0000313" key="2">
    <source>
        <dbReference type="EMBL" id="KAK7028028.1"/>
    </source>
</evidence>
<accession>A0AAN8ZPS5</accession>
<proteinExistence type="predicted"/>
<organism evidence="2 3">
    <name type="scientific">Halocaridina rubra</name>
    <name type="common">Hawaiian red shrimp</name>
    <dbReference type="NCBI Taxonomy" id="373956"/>
    <lineage>
        <taxon>Eukaryota</taxon>
        <taxon>Metazoa</taxon>
        <taxon>Ecdysozoa</taxon>
        <taxon>Arthropoda</taxon>
        <taxon>Crustacea</taxon>
        <taxon>Multicrustacea</taxon>
        <taxon>Malacostraca</taxon>
        <taxon>Eumalacostraca</taxon>
        <taxon>Eucarida</taxon>
        <taxon>Decapoda</taxon>
        <taxon>Pleocyemata</taxon>
        <taxon>Caridea</taxon>
        <taxon>Atyoidea</taxon>
        <taxon>Atyidae</taxon>
        <taxon>Halocaridina</taxon>
    </lineage>
</organism>
<feature type="region of interest" description="Disordered" evidence="1">
    <location>
        <begin position="29"/>
        <end position="346"/>
    </location>
</feature>
<gene>
    <name evidence="2" type="ORF">SK128_014101</name>
</gene>
<name>A0AAN8ZPS5_HALRR</name>
<comment type="caution">
    <text evidence="2">The sequence shown here is derived from an EMBL/GenBank/DDBJ whole genome shotgun (WGS) entry which is preliminary data.</text>
</comment>
<evidence type="ECO:0000256" key="1">
    <source>
        <dbReference type="SAM" id="MobiDB-lite"/>
    </source>
</evidence>
<feature type="compositionally biased region" description="Polar residues" evidence="1">
    <location>
        <begin position="198"/>
        <end position="221"/>
    </location>
</feature>
<dbReference type="AlphaFoldDB" id="A0AAN8ZPS5"/>
<reference evidence="2 3" key="1">
    <citation type="submission" date="2023-11" db="EMBL/GenBank/DDBJ databases">
        <title>Halocaridina rubra genome assembly.</title>
        <authorList>
            <person name="Smith C."/>
        </authorList>
    </citation>
    <scope>NUCLEOTIDE SEQUENCE [LARGE SCALE GENOMIC DNA]</scope>
    <source>
        <strain evidence="2">EP-1</strain>
        <tissue evidence="2">Whole</tissue>
    </source>
</reference>
<sequence>MKACRAWSGMREARDLRDHLVLDAERRAARRRAQNTNDTEVGEVPSPSAIGDAGTSTSAVAFEGEEVEEEEEEKGEKDIPEKERGTETDVGTQGLEKSHISAAALPKSDSGTSSTSSSSSKSTKEQKDQENIARSRYHKEADRVPIEPPKNASKDEGEVIEDIQERSIRHPRPADDGIRTVSSKLKTVKKISDKSVPTKHTTGKPGSTVSDPCSLPSNSSVRKVKTGRPRPSSAQKAKKPPFDTKPIRFTVQERSGPSTSSASSTAFTRIPGEPYKTSLTPKCRGAKPSATQKSPFPPTAFQDRLLKQAPFQTHKGSVDSRSAIRPTSGNRSKLLSKVSHTATDKL</sequence>
<feature type="compositionally biased region" description="Acidic residues" evidence="1">
    <location>
        <begin position="63"/>
        <end position="73"/>
    </location>
</feature>
<dbReference type="Proteomes" id="UP001381693">
    <property type="component" value="Unassembled WGS sequence"/>
</dbReference>
<feature type="compositionally biased region" description="Basic and acidic residues" evidence="1">
    <location>
        <begin position="74"/>
        <end position="87"/>
    </location>
</feature>
<dbReference type="EMBL" id="JAXCGZ010022664">
    <property type="protein sequence ID" value="KAK7028028.1"/>
    <property type="molecule type" value="Genomic_DNA"/>
</dbReference>
<feature type="compositionally biased region" description="Low complexity" evidence="1">
    <location>
        <begin position="107"/>
        <end position="121"/>
    </location>
</feature>